<reference evidence="2" key="1">
    <citation type="submission" date="2022-08" db="EMBL/GenBank/DDBJ databases">
        <authorList>
            <person name="Gutierrez-Valencia J."/>
        </authorList>
    </citation>
    <scope>NUCLEOTIDE SEQUENCE</scope>
</reference>
<dbReference type="PANTHER" id="PTHR44067">
    <property type="entry name" value="S-ADENOSYL-L-METHIONINE-DEPENDENT METHYLTRANSFERASE SUPERFAMILY PROTEIN-RELATED"/>
    <property type="match status" value="1"/>
</dbReference>
<gene>
    <name evidence="2" type="ORF">LITE_LOCUS46745</name>
</gene>
<organism evidence="2 3">
    <name type="scientific">Linum tenue</name>
    <dbReference type="NCBI Taxonomy" id="586396"/>
    <lineage>
        <taxon>Eukaryota</taxon>
        <taxon>Viridiplantae</taxon>
        <taxon>Streptophyta</taxon>
        <taxon>Embryophyta</taxon>
        <taxon>Tracheophyta</taxon>
        <taxon>Spermatophyta</taxon>
        <taxon>Magnoliopsida</taxon>
        <taxon>eudicotyledons</taxon>
        <taxon>Gunneridae</taxon>
        <taxon>Pentapetalae</taxon>
        <taxon>rosids</taxon>
        <taxon>fabids</taxon>
        <taxon>Malpighiales</taxon>
        <taxon>Linaceae</taxon>
        <taxon>Linum</taxon>
    </lineage>
</organism>
<name>A0AAV0R689_9ROSI</name>
<evidence type="ECO:0000313" key="2">
    <source>
        <dbReference type="EMBL" id="CAI0553195.1"/>
    </source>
</evidence>
<dbReference type="PANTHER" id="PTHR44067:SF12">
    <property type="entry name" value="METHYLTRANSFERASE TYPE 11 DOMAIN-CONTAINING PROTEIN"/>
    <property type="match status" value="1"/>
</dbReference>
<proteinExistence type="predicted"/>
<protein>
    <recommendedName>
        <fullName evidence="4">S-adenosyl-L-methionine-dependent methyltransferase superfamily protein</fullName>
    </recommendedName>
</protein>
<evidence type="ECO:0000313" key="3">
    <source>
        <dbReference type="Proteomes" id="UP001154282"/>
    </source>
</evidence>
<dbReference type="InterPro" id="IPR053223">
    <property type="entry name" value="Prob_Methyltransferase"/>
</dbReference>
<dbReference type="AlphaFoldDB" id="A0AAV0R689"/>
<dbReference type="EMBL" id="CAMGYJ010000010">
    <property type="protein sequence ID" value="CAI0553195.1"/>
    <property type="molecule type" value="Genomic_DNA"/>
</dbReference>
<sequence length="482" mass="53651">MQKASNSRGNSCRWLPGGRRLLALLCPLLLLCTFTIFTLSSNISYPSLLFAAKEAKDVCNGKPGLLPSSSSSVLHSQIFGLQAQVGALLQQLHNDSLTGSKTLSAFSDQLLRIAVSLDKVAGSLSNPSGSSLAATEMSQVDEDLTEPTDDENEEESTGRVKSFTSGQVHNYISPKPNRQNGKKNFLGMEAITPAVGFGCVHMATHLDRFMSYKMYGMCPDDWDVAQRLILNGCDPLPRRLCFSRASPSYSNPIPLMNSSLWTPPSDSNIMWSHYKCKSYACLVSGEANRRGFFKCAYCFNLTKRGWEVATNESISAEFTIDEVLKLRSGEIRVGLDFSPTTGTFAALMRERSVTIASATLNLGAPFSEVIALRGLLPLYVSVGTRLPFFDNTLDIVHSVLFLDGWIGVELLRFVLFDWDRVLRPRGLLWVDRFFCKKEDMKMYLDEFGRLGYKKLLWRVVPKTDKLGDELFFSAVLEKPTRT</sequence>
<evidence type="ECO:0008006" key="4">
    <source>
        <dbReference type="Google" id="ProtNLM"/>
    </source>
</evidence>
<accession>A0AAV0R689</accession>
<keyword evidence="3" id="KW-1185">Reference proteome</keyword>
<feature type="region of interest" description="Disordered" evidence="1">
    <location>
        <begin position="123"/>
        <end position="180"/>
    </location>
</feature>
<feature type="compositionally biased region" description="Polar residues" evidence="1">
    <location>
        <begin position="123"/>
        <end position="138"/>
    </location>
</feature>
<feature type="compositionally biased region" description="Acidic residues" evidence="1">
    <location>
        <begin position="139"/>
        <end position="155"/>
    </location>
</feature>
<comment type="caution">
    <text evidence="2">The sequence shown here is derived from an EMBL/GenBank/DDBJ whole genome shotgun (WGS) entry which is preliminary data.</text>
</comment>
<dbReference type="Proteomes" id="UP001154282">
    <property type="component" value="Unassembled WGS sequence"/>
</dbReference>
<evidence type="ECO:0000256" key="1">
    <source>
        <dbReference type="SAM" id="MobiDB-lite"/>
    </source>
</evidence>